<dbReference type="InterPro" id="IPR035891">
    <property type="entry name" value="CheY-binding_CheA"/>
</dbReference>
<feature type="domain" description="CheW-like" evidence="16">
    <location>
        <begin position="539"/>
        <end position="676"/>
    </location>
</feature>
<evidence type="ECO:0000259" key="15">
    <source>
        <dbReference type="PROSITE" id="PS50109"/>
    </source>
</evidence>
<dbReference type="SUPFAM" id="SSF47384">
    <property type="entry name" value="Homodimeric domain of signal transducing histidine kinase"/>
    <property type="match status" value="1"/>
</dbReference>
<dbReference type="InterPro" id="IPR036890">
    <property type="entry name" value="HATPase_C_sf"/>
</dbReference>
<evidence type="ECO:0000256" key="6">
    <source>
        <dbReference type="ARBA" id="ARBA00022500"/>
    </source>
</evidence>
<dbReference type="Gene3D" id="3.30.565.10">
    <property type="entry name" value="Histidine kinase-like ATPase, C-terminal domain"/>
    <property type="match status" value="1"/>
</dbReference>
<sequence>MSNKYSNDPMVELYIFETSGFIDKLETLILDNENLNCCCQEVIDEIFRIVHTVKGSSAMMSYNYISMLAHSVEDLLYFIRETKPKNLDYKVLSDLILKCVDFVKGELEKIRIGGKVDGRCDHMINENKRFLEKLKKCYPCEESEASYSQGMNKSNVNLSNFSYKATIFFQDNCEMENLRAYTVVDTFREFSEEVYYRPENIMEDDSTCNLIRNEGFEIFIKCNKSYEEVEEILKHTVFLRRFELTQIEVDKEIYPASKLKENNTLNNGVVSNEHVSKQNNISDKSTGQDFISVKVDKLDKLMDLVEEMVIAEAMVTENPDLNGLKLDNFRKSARQLRKISAEIQDTVMSVRMLPMYGVFRKMNRIVHDMNKKLNKKVKLKLIGEDTEVDKNIIEHISDPLMHLVRNSIDHGIESIECRKALGKNEIGTIVLEAKNQDNYVVVTVEDDGAGFNKEKILRKARERGLIKKTEHEMSDKEIYDLIFIPGFSVKENVTEFSGRGVGMDVVMKNIKDIGGTVTVHSIHNEKTVVTIKIPSTLAIIDGINIKVGNSHYTIPVTAITEFFRPKHTEIFHIEREEMIMVRGQCYPVVRIHNLYNLRTNVKKLTDGIIVMVKHEHKSICIFADGLLGQQQVVVKPLPNYIKKMKNIKGISGCTVLGDGSISLILNIGELAAIASGCNDTKKYCLSSDS</sequence>
<evidence type="ECO:0000256" key="13">
    <source>
        <dbReference type="ARBA" id="ARBA00035100"/>
    </source>
</evidence>
<evidence type="ECO:0000256" key="11">
    <source>
        <dbReference type="ARBA" id="ARBA00022840"/>
    </source>
</evidence>
<dbReference type="EMBL" id="JBJHZX010000009">
    <property type="protein sequence ID" value="MFL0195457.1"/>
    <property type="molecule type" value="Genomic_DNA"/>
</dbReference>
<evidence type="ECO:0000256" key="5">
    <source>
        <dbReference type="ARBA" id="ARBA00022490"/>
    </source>
</evidence>
<dbReference type="InterPro" id="IPR004358">
    <property type="entry name" value="Sig_transdc_His_kin-like_C"/>
</dbReference>
<keyword evidence="12" id="KW-0902">Two-component regulatory system</keyword>
<proteinExistence type="predicted"/>
<dbReference type="InterPro" id="IPR008207">
    <property type="entry name" value="Sig_transdc_His_kin_Hpt_dom"/>
</dbReference>
<dbReference type="Gene3D" id="2.30.30.40">
    <property type="entry name" value="SH3 Domains"/>
    <property type="match status" value="1"/>
</dbReference>
<dbReference type="Pfam" id="PF02518">
    <property type="entry name" value="HATPase_c"/>
    <property type="match status" value="1"/>
</dbReference>
<dbReference type="Pfam" id="PF02895">
    <property type="entry name" value="H-kinase_dim"/>
    <property type="match status" value="1"/>
</dbReference>
<feature type="domain" description="Histidine kinase" evidence="15">
    <location>
        <begin position="332"/>
        <end position="537"/>
    </location>
</feature>
<dbReference type="EC" id="2.7.13.3" evidence="3"/>
<dbReference type="InterPro" id="IPR010808">
    <property type="entry name" value="CheA_P2-bd"/>
</dbReference>
<keyword evidence="7 14" id="KW-0597">Phosphoprotein</keyword>
<evidence type="ECO:0000313" key="19">
    <source>
        <dbReference type="Proteomes" id="UP001623660"/>
    </source>
</evidence>
<dbReference type="PANTHER" id="PTHR43395:SF10">
    <property type="entry name" value="CHEMOTAXIS PROTEIN CHEA"/>
    <property type="match status" value="1"/>
</dbReference>
<name>A0ABW8SHE1_9CLOT</name>
<evidence type="ECO:0000256" key="8">
    <source>
        <dbReference type="ARBA" id="ARBA00022679"/>
    </source>
</evidence>
<dbReference type="SUPFAM" id="SSF50341">
    <property type="entry name" value="CheW-like"/>
    <property type="match status" value="1"/>
</dbReference>
<dbReference type="Pfam" id="PF01584">
    <property type="entry name" value="CheW"/>
    <property type="match status" value="1"/>
</dbReference>
<dbReference type="Gene3D" id="1.10.287.560">
    <property type="entry name" value="Histidine kinase CheA-like, homodimeric domain"/>
    <property type="match status" value="1"/>
</dbReference>
<dbReference type="InterPro" id="IPR036641">
    <property type="entry name" value="HPT_dom_sf"/>
</dbReference>
<evidence type="ECO:0000256" key="12">
    <source>
        <dbReference type="ARBA" id="ARBA00023012"/>
    </source>
</evidence>
<evidence type="ECO:0000256" key="3">
    <source>
        <dbReference type="ARBA" id="ARBA00012438"/>
    </source>
</evidence>
<organism evidence="18 19">
    <name type="scientific">Candidatus Clostridium eludens</name>
    <dbReference type="NCBI Taxonomy" id="3381663"/>
    <lineage>
        <taxon>Bacteria</taxon>
        <taxon>Bacillati</taxon>
        <taxon>Bacillota</taxon>
        <taxon>Clostridia</taxon>
        <taxon>Eubacteriales</taxon>
        <taxon>Clostridiaceae</taxon>
        <taxon>Clostridium</taxon>
    </lineage>
</organism>
<dbReference type="InterPro" id="IPR036061">
    <property type="entry name" value="CheW-like_dom_sf"/>
</dbReference>
<dbReference type="PRINTS" id="PR00344">
    <property type="entry name" value="BCTRLSENSOR"/>
</dbReference>
<evidence type="ECO:0000256" key="9">
    <source>
        <dbReference type="ARBA" id="ARBA00022741"/>
    </source>
</evidence>
<dbReference type="PROSITE" id="PS50851">
    <property type="entry name" value="CHEW"/>
    <property type="match status" value="1"/>
</dbReference>
<dbReference type="PANTHER" id="PTHR43395">
    <property type="entry name" value="SENSOR HISTIDINE KINASE CHEA"/>
    <property type="match status" value="1"/>
</dbReference>
<keyword evidence="6" id="KW-0145">Chemotaxis</keyword>
<dbReference type="InterPro" id="IPR036097">
    <property type="entry name" value="HisK_dim/P_sf"/>
</dbReference>
<dbReference type="InterPro" id="IPR004105">
    <property type="entry name" value="CheA-like_dim"/>
</dbReference>
<comment type="function">
    <text evidence="13">Involved in the transmission of sensory signals from the chemoreceptors to the flagellar motors. CheA is autophosphorylated; it can transfer its phosphate group to either CheB or CheY.</text>
</comment>
<evidence type="ECO:0000313" key="18">
    <source>
        <dbReference type="EMBL" id="MFL0195457.1"/>
    </source>
</evidence>
<protein>
    <recommendedName>
        <fullName evidence="4">Chemotaxis protein CheA</fullName>
        <ecNumber evidence="3">2.7.13.3</ecNumber>
    </recommendedName>
</protein>
<keyword evidence="10" id="KW-0418">Kinase</keyword>
<dbReference type="InterPro" id="IPR002545">
    <property type="entry name" value="CheW-lke_dom"/>
</dbReference>
<keyword evidence="8" id="KW-0808">Transferase</keyword>
<dbReference type="SMART" id="SM01231">
    <property type="entry name" value="H-kinase_dim"/>
    <property type="match status" value="1"/>
</dbReference>
<comment type="catalytic activity">
    <reaction evidence="1">
        <text>ATP + protein L-histidine = ADP + protein N-phospho-L-histidine.</text>
        <dbReference type="EC" id="2.7.13.3"/>
    </reaction>
</comment>
<feature type="modified residue" description="Phosphohistidine" evidence="14">
    <location>
        <position position="51"/>
    </location>
</feature>
<evidence type="ECO:0000256" key="1">
    <source>
        <dbReference type="ARBA" id="ARBA00000085"/>
    </source>
</evidence>
<dbReference type="SUPFAM" id="SSF55052">
    <property type="entry name" value="CheY-binding domain of CheA"/>
    <property type="match status" value="1"/>
</dbReference>
<dbReference type="Gene3D" id="1.20.120.160">
    <property type="entry name" value="HPT domain"/>
    <property type="match status" value="1"/>
</dbReference>
<evidence type="ECO:0000259" key="17">
    <source>
        <dbReference type="PROSITE" id="PS50894"/>
    </source>
</evidence>
<evidence type="ECO:0000256" key="14">
    <source>
        <dbReference type="PROSITE-ProRule" id="PRU00110"/>
    </source>
</evidence>
<dbReference type="Pfam" id="PF01627">
    <property type="entry name" value="Hpt"/>
    <property type="match status" value="1"/>
</dbReference>
<comment type="subcellular location">
    <subcellularLocation>
        <location evidence="2">Cytoplasm</location>
    </subcellularLocation>
</comment>
<evidence type="ECO:0000256" key="7">
    <source>
        <dbReference type="ARBA" id="ARBA00022553"/>
    </source>
</evidence>
<feature type="domain" description="HPt" evidence="17">
    <location>
        <begin position="3"/>
        <end position="110"/>
    </location>
</feature>
<dbReference type="PROSITE" id="PS50109">
    <property type="entry name" value="HIS_KIN"/>
    <property type="match status" value="1"/>
</dbReference>
<dbReference type="InterPro" id="IPR037006">
    <property type="entry name" value="CheA-like_homodim_sf"/>
</dbReference>
<dbReference type="InterPro" id="IPR005467">
    <property type="entry name" value="His_kinase_dom"/>
</dbReference>
<keyword evidence="9" id="KW-0547">Nucleotide-binding</keyword>
<gene>
    <name evidence="18" type="ORF">ACJDU8_07745</name>
</gene>
<dbReference type="PROSITE" id="PS50894">
    <property type="entry name" value="HPT"/>
    <property type="match status" value="1"/>
</dbReference>
<dbReference type="Proteomes" id="UP001623660">
    <property type="component" value="Unassembled WGS sequence"/>
</dbReference>
<dbReference type="InterPro" id="IPR003594">
    <property type="entry name" value="HATPase_dom"/>
</dbReference>
<keyword evidence="5" id="KW-0963">Cytoplasm</keyword>
<dbReference type="SMART" id="SM00260">
    <property type="entry name" value="CheW"/>
    <property type="match status" value="1"/>
</dbReference>
<reference evidence="18 19" key="1">
    <citation type="submission" date="2024-11" db="EMBL/GenBank/DDBJ databases">
        <authorList>
            <person name="Heng Y.C."/>
            <person name="Lim A.C.H."/>
            <person name="Lee J.K.Y."/>
            <person name="Kittelmann S."/>
        </authorList>
    </citation>
    <scope>NUCLEOTIDE SEQUENCE [LARGE SCALE GENOMIC DNA]</scope>
    <source>
        <strain evidence="18 19">WILCCON 0269</strain>
    </source>
</reference>
<evidence type="ECO:0000259" key="16">
    <source>
        <dbReference type="PROSITE" id="PS50851"/>
    </source>
</evidence>
<keyword evidence="19" id="KW-1185">Reference proteome</keyword>
<evidence type="ECO:0000256" key="10">
    <source>
        <dbReference type="ARBA" id="ARBA00022777"/>
    </source>
</evidence>
<dbReference type="InterPro" id="IPR051315">
    <property type="entry name" value="Bact_Chemotaxis_CheA"/>
</dbReference>
<accession>A0ABW8SHE1</accession>
<evidence type="ECO:0000256" key="4">
    <source>
        <dbReference type="ARBA" id="ARBA00021495"/>
    </source>
</evidence>
<dbReference type="RefSeq" id="WP_406791579.1">
    <property type="nucleotide sequence ID" value="NZ_JBJHZX010000009.1"/>
</dbReference>
<dbReference type="SUPFAM" id="SSF47226">
    <property type="entry name" value="Histidine-containing phosphotransfer domain, HPT domain"/>
    <property type="match status" value="1"/>
</dbReference>
<comment type="caution">
    <text evidence="18">The sequence shown here is derived from an EMBL/GenBank/DDBJ whole genome shotgun (WGS) entry which is preliminary data.</text>
</comment>
<dbReference type="CDD" id="cd00088">
    <property type="entry name" value="HPT"/>
    <property type="match status" value="1"/>
</dbReference>
<dbReference type="SMART" id="SM00387">
    <property type="entry name" value="HATPase_c"/>
    <property type="match status" value="1"/>
</dbReference>
<evidence type="ECO:0000256" key="2">
    <source>
        <dbReference type="ARBA" id="ARBA00004496"/>
    </source>
</evidence>
<dbReference type="Pfam" id="PF07194">
    <property type="entry name" value="P2"/>
    <property type="match status" value="1"/>
</dbReference>
<keyword evidence="11" id="KW-0067">ATP-binding</keyword>
<dbReference type="SUPFAM" id="SSF55874">
    <property type="entry name" value="ATPase domain of HSP90 chaperone/DNA topoisomerase II/histidine kinase"/>
    <property type="match status" value="1"/>
</dbReference>
<dbReference type="CDD" id="cd00731">
    <property type="entry name" value="CheA_reg"/>
    <property type="match status" value="1"/>
</dbReference>